<name>A0A9Q9EJ76_9PEZI</name>
<reference evidence="2" key="1">
    <citation type="submission" date="2022-06" db="EMBL/GenBank/DDBJ databases">
        <title>Complete genome sequences of two strains of the flax pathogen Septoria linicola.</title>
        <authorList>
            <person name="Lapalu N."/>
            <person name="Simon A."/>
            <person name="Demenou B."/>
            <person name="Paumier D."/>
            <person name="Guillot M.-P."/>
            <person name="Gout L."/>
            <person name="Valade R."/>
        </authorList>
    </citation>
    <scope>NUCLEOTIDE SEQUENCE</scope>
    <source>
        <strain evidence="2">SE15195</strain>
    </source>
</reference>
<sequence>MRSSSATLMALASSLFASSAYGCLYFNATLTDTKLSVYSWDDANNNNATNPEDIICSGTDLEATSEGQWSVPCTRADNAKSDTVFDVFLEPNTKRFLDIIYRYSNPNAEGLQLAAGGESPDEFYFNFRVGSVDGSFFKGREFCTQYDLLRLVKPEALKNECDSLDTC</sequence>
<keyword evidence="3" id="KW-1185">Reference proteome</keyword>
<proteinExistence type="predicted"/>
<organism evidence="2 3">
    <name type="scientific">Septoria linicola</name>
    <dbReference type="NCBI Taxonomy" id="215465"/>
    <lineage>
        <taxon>Eukaryota</taxon>
        <taxon>Fungi</taxon>
        <taxon>Dikarya</taxon>
        <taxon>Ascomycota</taxon>
        <taxon>Pezizomycotina</taxon>
        <taxon>Dothideomycetes</taxon>
        <taxon>Dothideomycetidae</taxon>
        <taxon>Mycosphaerellales</taxon>
        <taxon>Mycosphaerellaceae</taxon>
        <taxon>Septoria</taxon>
    </lineage>
</organism>
<keyword evidence="1" id="KW-0732">Signal</keyword>
<evidence type="ECO:0000313" key="2">
    <source>
        <dbReference type="EMBL" id="USW51914.1"/>
    </source>
</evidence>
<feature type="signal peptide" evidence="1">
    <location>
        <begin position="1"/>
        <end position="22"/>
    </location>
</feature>
<evidence type="ECO:0000256" key="1">
    <source>
        <dbReference type="SAM" id="SignalP"/>
    </source>
</evidence>
<dbReference type="EMBL" id="CP099421">
    <property type="protein sequence ID" value="USW51914.1"/>
    <property type="molecule type" value="Genomic_DNA"/>
</dbReference>
<feature type="chain" id="PRO_5040507063" evidence="1">
    <location>
        <begin position="23"/>
        <end position="167"/>
    </location>
</feature>
<gene>
    <name evidence="2" type="ORF">Slin15195_G052330</name>
</gene>
<dbReference type="Proteomes" id="UP001056384">
    <property type="component" value="Chromosome 4"/>
</dbReference>
<dbReference type="AlphaFoldDB" id="A0A9Q9EJ76"/>
<protein>
    <submittedName>
        <fullName evidence="2">Uncharacterized protein</fullName>
    </submittedName>
</protein>
<accession>A0A9Q9EJ76</accession>
<evidence type="ECO:0000313" key="3">
    <source>
        <dbReference type="Proteomes" id="UP001056384"/>
    </source>
</evidence>
<dbReference type="PROSITE" id="PS51257">
    <property type="entry name" value="PROKAR_LIPOPROTEIN"/>
    <property type="match status" value="1"/>
</dbReference>